<keyword evidence="5" id="KW-1185">Reference proteome</keyword>
<dbReference type="Gene3D" id="2.60.120.1440">
    <property type="match status" value="1"/>
</dbReference>
<dbReference type="Pfam" id="PF04773">
    <property type="entry name" value="FecR"/>
    <property type="match status" value="1"/>
</dbReference>
<protein>
    <submittedName>
        <fullName evidence="4">FecR family protein</fullName>
    </submittedName>
</protein>
<accession>A0A2P8HPS8</accession>
<organism evidence="4 5">
    <name type="scientific">Chitinophaga niastensis</name>
    <dbReference type="NCBI Taxonomy" id="536980"/>
    <lineage>
        <taxon>Bacteria</taxon>
        <taxon>Pseudomonadati</taxon>
        <taxon>Bacteroidota</taxon>
        <taxon>Chitinophagia</taxon>
        <taxon>Chitinophagales</taxon>
        <taxon>Chitinophagaceae</taxon>
        <taxon>Chitinophaga</taxon>
    </lineage>
</organism>
<dbReference type="InterPro" id="IPR032508">
    <property type="entry name" value="FecR_C"/>
</dbReference>
<keyword evidence="1" id="KW-0812">Transmembrane</keyword>
<dbReference type="AlphaFoldDB" id="A0A2P8HPS8"/>
<dbReference type="InterPro" id="IPR012373">
    <property type="entry name" value="Ferrdict_sens_TM"/>
</dbReference>
<keyword evidence="1" id="KW-0472">Membrane</keyword>
<dbReference type="EMBL" id="PYAW01000002">
    <property type="protein sequence ID" value="PSL48215.1"/>
    <property type="molecule type" value="Genomic_DNA"/>
</dbReference>
<evidence type="ECO:0000313" key="5">
    <source>
        <dbReference type="Proteomes" id="UP000240971"/>
    </source>
</evidence>
<name>A0A2P8HPS8_CHINA</name>
<feature type="transmembrane region" description="Helical" evidence="1">
    <location>
        <begin position="84"/>
        <end position="106"/>
    </location>
</feature>
<evidence type="ECO:0000313" key="4">
    <source>
        <dbReference type="EMBL" id="PSL48215.1"/>
    </source>
</evidence>
<feature type="domain" description="FecR protein" evidence="2">
    <location>
        <begin position="168"/>
        <end position="260"/>
    </location>
</feature>
<evidence type="ECO:0000259" key="2">
    <source>
        <dbReference type="Pfam" id="PF04773"/>
    </source>
</evidence>
<dbReference type="Gene3D" id="3.55.50.30">
    <property type="match status" value="1"/>
</dbReference>
<dbReference type="PANTHER" id="PTHR30273">
    <property type="entry name" value="PERIPLASMIC SIGNAL SENSOR AND SIGMA FACTOR ACTIVATOR FECR-RELATED"/>
    <property type="match status" value="1"/>
</dbReference>
<gene>
    <name evidence="4" type="ORF">CLV51_1021079</name>
</gene>
<dbReference type="Pfam" id="PF16344">
    <property type="entry name" value="FecR_C"/>
    <property type="match status" value="1"/>
</dbReference>
<dbReference type="GO" id="GO:0016989">
    <property type="term" value="F:sigma factor antagonist activity"/>
    <property type="evidence" value="ECO:0007669"/>
    <property type="project" value="TreeGrafter"/>
</dbReference>
<reference evidence="4 5" key="1">
    <citation type="submission" date="2018-03" db="EMBL/GenBank/DDBJ databases">
        <title>Genomic Encyclopedia of Archaeal and Bacterial Type Strains, Phase II (KMG-II): from individual species to whole genera.</title>
        <authorList>
            <person name="Goeker M."/>
        </authorList>
    </citation>
    <scope>NUCLEOTIDE SEQUENCE [LARGE SCALE GENOMIC DNA]</scope>
    <source>
        <strain evidence="4 5">DSM 24859</strain>
    </source>
</reference>
<dbReference type="PANTHER" id="PTHR30273:SF2">
    <property type="entry name" value="PROTEIN FECR"/>
    <property type="match status" value="1"/>
</dbReference>
<comment type="caution">
    <text evidence="4">The sequence shown here is derived from an EMBL/GenBank/DDBJ whole genome shotgun (WGS) entry which is preliminary data.</text>
</comment>
<evidence type="ECO:0000259" key="3">
    <source>
        <dbReference type="Pfam" id="PF16344"/>
    </source>
</evidence>
<proteinExistence type="predicted"/>
<dbReference type="InterPro" id="IPR006860">
    <property type="entry name" value="FecR"/>
</dbReference>
<feature type="domain" description="Protein FecR C-terminal" evidence="3">
    <location>
        <begin position="304"/>
        <end position="368"/>
    </location>
</feature>
<keyword evidence="1" id="KW-1133">Transmembrane helix</keyword>
<evidence type="ECO:0000256" key="1">
    <source>
        <dbReference type="SAM" id="Phobius"/>
    </source>
</evidence>
<dbReference type="Proteomes" id="UP000240971">
    <property type="component" value="Unassembled WGS sequence"/>
</dbReference>
<sequence length="372" mass="41842">MHRMTMNIDKEYLIQLVLFEISGNIGEDEKTYLHQVIAEDQEANAIYLELLNMYPENRLQEIRAYPGAEKVWIAIRKKEHYQTIVRYMTGMAALFVMAGFFSYIFFTKKKDSSPPIAEHIQLQLRNGPTIDLSNQQGRTQLGNIILNNKNKQLTYSYDTATPQSASLTVPAGKDYSIHLQDGSEIELNAATQLDFPLAFTGNTREVTIHGEAYLKIAQNAGKPFLVHLPGATVQVLGTAFNVNTYDSNAVSVALVEGAVKMEAGNATSILKPGYEISFTPEKGMSTEKFDEGDVLAWRQGIHLFHAASMEEIATLIHRFYGVVVKIDVKAANNKPFTGSMNRNKPVRHFLDGLKFSQYIDYYFDNDSILHLK</sequence>